<dbReference type="STRING" id="710685.MycrhN_4129"/>
<evidence type="ECO:0008006" key="4">
    <source>
        <dbReference type="Google" id="ProtNLM"/>
    </source>
</evidence>
<keyword evidence="1" id="KW-0812">Transmembrane</keyword>
<dbReference type="eggNOG" id="ENOG5033E9A">
    <property type="taxonomic scope" value="Bacteria"/>
</dbReference>
<evidence type="ECO:0000256" key="1">
    <source>
        <dbReference type="SAM" id="Phobius"/>
    </source>
</evidence>
<reference evidence="2 3" key="1">
    <citation type="submission" date="2011-12" db="EMBL/GenBank/DDBJ databases">
        <title>Complete sequence of Mycobacterium rhodesiae NBB3.</title>
        <authorList>
            <consortium name="US DOE Joint Genome Institute"/>
            <person name="Lucas S."/>
            <person name="Han J."/>
            <person name="Lapidus A."/>
            <person name="Cheng J.-F."/>
            <person name="Goodwin L."/>
            <person name="Pitluck S."/>
            <person name="Peters L."/>
            <person name="Mikhailova N."/>
            <person name="Gu W."/>
            <person name="Detter J.C."/>
            <person name="Han C."/>
            <person name="Tapia R."/>
            <person name="Land M."/>
            <person name="Hauser L."/>
            <person name="Kyrpides N."/>
            <person name="Ivanova N."/>
            <person name="Pagani I."/>
            <person name="Mattes T."/>
            <person name="Holmes A."/>
            <person name="Rutledge P."/>
            <person name="Paulsen I."/>
            <person name="Coleman N."/>
            <person name="Woyke T."/>
        </authorList>
    </citation>
    <scope>NUCLEOTIDE SEQUENCE [LARGE SCALE GENOMIC DNA]</scope>
    <source>
        <strain evidence="2 3">NBB3</strain>
    </source>
</reference>
<dbReference type="Proteomes" id="UP000005442">
    <property type="component" value="Chromosome"/>
</dbReference>
<dbReference type="AlphaFoldDB" id="G8RIB8"/>
<feature type="transmembrane region" description="Helical" evidence="1">
    <location>
        <begin position="209"/>
        <end position="229"/>
    </location>
</feature>
<dbReference type="EMBL" id="CP003169">
    <property type="protein sequence ID" value="AEV74633.1"/>
    <property type="molecule type" value="Genomic_DNA"/>
</dbReference>
<dbReference type="HOGENOM" id="CLU_1045013_0_0_11"/>
<keyword evidence="3" id="KW-1185">Reference proteome</keyword>
<sequence>MLVWITPLIVVVAVVVAIAARLFVRSRVPEKGWFVDSSRSDTYMAVLGTMFAVMLAFVILFSLQTYQDARQGASREAIAVAELHVIAEVLGGDSGEPLHGDLDCYARSVVQQEWPAMREGGPSQVTQSWVTRMANDFAAANPVGAKQEVAYAQWFDEQVQRREGRRARLAEATPSVPLPMWVVLGIGATAILAYMCAQADRREPKVIQAIPIGLVAALVTAGLLVVFALDHPYANWSGSIKPTEMARSLATIEEGHLTPCDAQGNPTN</sequence>
<feature type="transmembrane region" description="Helical" evidence="1">
    <location>
        <begin position="45"/>
        <end position="66"/>
    </location>
</feature>
<proteinExistence type="predicted"/>
<gene>
    <name evidence="2" type="ordered locus">MycrhN_4129</name>
</gene>
<keyword evidence="1" id="KW-0472">Membrane</keyword>
<accession>G8RIB8</accession>
<dbReference type="OrthoDB" id="940913at2"/>
<feature type="transmembrane region" description="Helical" evidence="1">
    <location>
        <begin position="178"/>
        <end position="197"/>
    </location>
</feature>
<organism evidence="2 3">
    <name type="scientific">Mycolicibacterium rhodesiae (strain NBB3)</name>
    <name type="common">Mycobacterium rhodesiae</name>
    <dbReference type="NCBI Taxonomy" id="710685"/>
    <lineage>
        <taxon>Bacteria</taxon>
        <taxon>Bacillati</taxon>
        <taxon>Actinomycetota</taxon>
        <taxon>Actinomycetes</taxon>
        <taxon>Mycobacteriales</taxon>
        <taxon>Mycobacteriaceae</taxon>
        <taxon>Mycolicibacterium</taxon>
    </lineage>
</organism>
<dbReference type="Pfam" id="PF14023">
    <property type="entry name" value="Bestrophin-like"/>
    <property type="match status" value="1"/>
</dbReference>
<protein>
    <recommendedName>
        <fullName evidence="4">DUF4239 domain-containing protein</fullName>
    </recommendedName>
</protein>
<evidence type="ECO:0000313" key="3">
    <source>
        <dbReference type="Proteomes" id="UP000005442"/>
    </source>
</evidence>
<feature type="transmembrane region" description="Helical" evidence="1">
    <location>
        <begin position="6"/>
        <end position="24"/>
    </location>
</feature>
<keyword evidence="1" id="KW-1133">Transmembrane helix</keyword>
<evidence type="ECO:0000313" key="2">
    <source>
        <dbReference type="EMBL" id="AEV74633.1"/>
    </source>
</evidence>
<dbReference type="InterPro" id="IPR025333">
    <property type="entry name" value="DUF4239"/>
</dbReference>
<dbReference type="KEGG" id="mrh:MycrhN_4129"/>
<dbReference type="PATRIC" id="fig|710685.3.peg.4143"/>
<name>G8RIB8_MYCRN</name>
<dbReference type="RefSeq" id="WP_014212384.1">
    <property type="nucleotide sequence ID" value="NC_016604.1"/>
</dbReference>